<name>A0A0S7F010_9TELE</name>
<dbReference type="InterPro" id="IPR029071">
    <property type="entry name" value="Ubiquitin-like_domsf"/>
</dbReference>
<sequence length="262" mass="29177">MFTYDSLINGEAQHIALLWPSEWEVISRLFIVDKPIAIHCLRQTESSMTQYTTQPDLCWECRESFLFQQQRDLREYTQATVYVRKVIEDKTMAKDGAPELNACSSEAEEEKEDLPKVDGEKDPDFSQAQDAAKRLKLSDSTAAAVAAPAVTNTMKAGSIRRSTRHRKLRGEKALIVSANQTLKELKIQIMHAFSVAPFDQNLSIDGKSLTDDSATLGSLGVIPECIICLKADEPVTDYAAMDDAYQVRMPEEGFKGTGLLGH</sequence>
<accession>A0A0S7F010</accession>
<evidence type="ECO:0000256" key="1">
    <source>
        <dbReference type="SAM" id="MobiDB-lite"/>
    </source>
</evidence>
<dbReference type="SUPFAM" id="SSF54236">
    <property type="entry name" value="Ubiquitin-like"/>
    <property type="match status" value="1"/>
</dbReference>
<dbReference type="InterPro" id="IPR000626">
    <property type="entry name" value="Ubiquitin-like_dom"/>
</dbReference>
<dbReference type="Gene3D" id="3.10.20.90">
    <property type="entry name" value="Phosphatidylinositol 3-kinase Catalytic Subunit, Chain A, domain 1"/>
    <property type="match status" value="1"/>
</dbReference>
<dbReference type="GO" id="GO:0004197">
    <property type="term" value="F:cysteine-type endopeptidase activity"/>
    <property type="evidence" value="ECO:0007669"/>
    <property type="project" value="InterPro"/>
</dbReference>
<gene>
    <name evidence="3" type="primary">UBP48</name>
</gene>
<feature type="region of interest" description="Disordered" evidence="1">
    <location>
        <begin position="97"/>
        <end position="132"/>
    </location>
</feature>
<reference evidence="3" key="1">
    <citation type="submission" date="2014-12" db="EMBL/GenBank/DDBJ databases">
        <title>Parallel Evolution in Life History Adaptation Evident in the Tissue-Specific Poeciliopsis prolifica transcriptome.</title>
        <authorList>
            <person name="Jue N.K."/>
            <person name="Foley R.J."/>
            <person name="Obergfell C."/>
            <person name="Reznick D.N."/>
            <person name="O'Neill R.J."/>
            <person name="O'Neill M.J."/>
        </authorList>
    </citation>
    <scope>NUCLEOTIDE SEQUENCE</scope>
</reference>
<evidence type="ECO:0000259" key="2">
    <source>
        <dbReference type="PROSITE" id="PS50053"/>
    </source>
</evidence>
<protein>
    <submittedName>
        <fullName evidence="3">UBP48</fullName>
    </submittedName>
</protein>
<dbReference type="EMBL" id="GBYX01472176">
    <property type="protein sequence ID" value="JAO09478.1"/>
    <property type="molecule type" value="Transcribed_RNA"/>
</dbReference>
<evidence type="ECO:0000313" key="3">
    <source>
        <dbReference type="EMBL" id="JAO09480.1"/>
    </source>
</evidence>
<dbReference type="AlphaFoldDB" id="A0A0S7F010"/>
<dbReference type="EMBL" id="GBYX01472174">
    <property type="protein sequence ID" value="JAO09480.1"/>
    <property type="molecule type" value="Transcribed_RNA"/>
</dbReference>
<dbReference type="PROSITE" id="PS50053">
    <property type="entry name" value="UBIQUITIN_2"/>
    <property type="match status" value="1"/>
</dbReference>
<dbReference type="GO" id="GO:0004843">
    <property type="term" value="F:cysteine-type deubiquitinase activity"/>
    <property type="evidence" value="ECO:0007669"/>
    <property type="project" value="InterPro"/>
</dbReference>
<proteinExistence type="predicted"/>
<dbReference type="InterPro" id="IPR044743">
    <property type="entry name" value="Ubl_USP48"/>
</dbReference>
<dbReference type="CDD" id="cd01795">
    <property type="entry name" value="Ubl_USP48"/>
    <property type="match status" value="1"/>
</dbReference>
<feature type="domain" description="Ubiquitin-like" evidence="2">
    <location>
        <begin position="176"/>
        <end position="227"/>
    </location>
</feature>
<feature type="compositionally biased region" description="Basic and acidic residues" evidence="1">
    <location>
        <begin position="113"/>
        <end position="124"/>
    </location>
</feature>
<organism evidence="3">
    <name type="scientific">Poeciliopsis prolifica</name>
    <name type="common">blackstripe livebearer</name>
    <dbReference type="NCBI Taxonomy" id="188132"/>
    <lineage>
        <taxon>Eukaryota</taxon>
        <taxon>Metazoa</taxon>
        <taxon>Chordata</taxon>
        <taxon>Craniata</taxon>
        <taxon>Vertebrata</taxon>
        <taxon>Euteleostomi</taxon>
        <taxon>Actinopterygii</taxon>
        <taxon>Neopterygii</taxon>
        <taxon>Teleostei</taxon>
        <taxon>Neoteleostei</taxon>
        <taxon>Acanthomorphata</taxon>
        <taxon>Ovalentaria</taxon>
        <taxon>Atherinomorphae</taxon>
        <taxon>Cyprinodontiformes</taxon>
        <taxon>Poeciliidae</taxon>
        <taxon>Poeciliinae</taxon>
        <taxon>Poeciliopsis</taxon>
    </lineage>
</organism>
<dbReference type="GO" id="GO:0016579">
    <property type="term" value="P:protein deubiquitination"/>
    <property type="evidence" value="ECO:0007669"/>
    <property type="project" value="InterPro"/>
</dbReference>